<proteinExistence type="predicted"/>
<evidence type="ECO:0000313" key="2">
    <source>
        <dbReference type="EMBL" id="EUA13843.1"/>
    </source>
</evidence>
<comment type="caution">
    <text evidence="2">The sequence shown here is derived from an EMBL/GenBank/DDBJ whole genome shotgun (WGS) entry which is preliminary data.</text>
</comment>
<protein>
    <submittedName>
        <fullName evidence="2">Uncharacterized protein</fullName>
    </submittedName>
</protein>
<feature type="compositionally biased region" description="Basic and acidic residues" evidence="1">
    <location>
        <begin position="21"/>
        <end position="34"/>
    </location>
</feature>
<gene>
    <name evidence="2" type="ORF">I553_6962</name>
</gene>
<reference evidence="2" key="1">
    <citation type="submission" date="2014-01" db="EMBL/GenBank/DDBJ databases">
        <authorList>
            <person name="Brown-Elliot B."/>
            <person name="Wallace R."/>
            <person name="Lenaerts A."/>
            <person name="Ordway D."/>
            <person name="DeGroote M.A."/>
            <person name="Parker T."/>
            <person name="Sizemore C."/>
            <person name="Tallon L.J."/>
            <person name="Sadzewicz L.K."/>
            <person name="Sengamalay N."/>
            <person name="Fraser C.M."/>
            <person name="Hine E."/>
            <person name="Shefchek K.A."/>
            <person name="Das S.P."/>
            <person name="Tettelin H."/>
        </authorList>
    </citation>
    <scope>NUCLEOTIDE SEQUENCE [LARGE SCALE GENOMIC DNA]</scope>
    <source>
        <strain evidence="2">4042</strain>
    </source>
</reference>
<sequence>MRENEDGSILLQPARVVTDAQHEYDSNPELRELLSRAAASPTVRRARKRRT</sequence>
<feature type="region of interest" description="Disordered" evidence="1">
    <location>
        <begin position="21"/>
        <end position="51"/>
    </location>
</feature>
<dbReference type="EMBL" id="JAOB01000081">
    <property type="protein sequence ID" value="EUA13843.1"/>
    <property type="molecule type" value="Genomic_DNA"/>
</dbReference>
<organism evidence="2">
    <name type="scientific">Mycobacterium xenopi 4042</name>
    <dbReference type="NCBI Taxonomy" id="1299334"/>
    <lineage>
        <taxon>Bacteria</taxon>
        <taxon>Bacillati</taxon>
        <taxon>Actinomycetota</taxon>
        <taxon>Actinomycetes</taxon>
        <taxon>Mycobacteriales</taxon>
        <taxon>Mycobacteriaceae</taxon>
        <taxon>Mycobacterium</taxon>
    </lineage>
</organism>
<accession>X7Z510</accession>
<name>X7Z510_MYCXE</name>
<dbReference type="AlphaFoldDB" id="X7Z510"/>
<evidence type="ECO:0000256" key="1">
    <source>
        <dbReference type="SAM" id="MobiDB-lite"/>
    </source>
</evidence>